<evidence type="ECO:0000259" key="7">
    <source>
        <dbReference type="Pfam" id="PF00294"/>
    </source>
</evidence>
<comment type="similarity">
    <text evidence="6">Belongs to the carbohydrate kinase PfkB family. LacC subfamily.</text>
</comment>
<name>E7G6Y4_9FIRM</name>
<dbReference type="InterPro" id="IPR029056">
    <property type="entry name" value="Ribokinase-like"/>
</dbReference>
<evidence type="ECO:0000256" key="1">
    <source>
        <dbReference type="ARBA" id="ARBA00005380"/>
    </source>
</evidence>
<dbReference type="GO" id="GO:0005988">
    <property type="term" value="P:lactose metabolic process"/>
    <property type="evidence" value="ECO:0007669"/>
    <property type="project" value="UniProtKB-KW"/>
</dbReference>
<dbReference type="NCBIfam" id="TIGR03828">
    <property type="entry name" value="pfkB"/>
    <property type="match status" value="1"/>
</dbReference>
<dbReference type="Gene3D" id="3.40.1190.20">
    <property type="match status" value="1"/>
</dbReference>
<keyword evidence="4" id="KW-0418">Kinase</keyword>
<dbReference type="Proteomes" id="UP000003157">
    <property type="component" value="Unassembled WGS sequence"/>
</dbReference>
<dbReference type="EMBL" id="ADKX01000007">
    <property type="protein sequence ID" value="EFW06290.1"/>
    <property type="molecule type" value="Genomic_DNA"/>
</dbReference>
<dbReference type="Pfam" id="PF00294">
    <property type="entry name" value="PfkB"/>
    <property type="match status" value="1"/>
</dbReference>
<protein>
    <recommendedName>
        <fullName evidence="6">Tagatose-6-phosphate kinase</fullName>
        <ecNumber evidence="6">2.7.1.144</ecNumber>
    </recommendedName>
</protein>
<dbReference type="InterPro" id="IPR017583">
    <property type="entry name" value="Tagatose/fructose_Pkinase"/>
</dbReference>
<comment type="caution">
    <text evidence="8">The sequence shown here is derived from an EMBL/GenBank/DDBJ whole genome shotgun (WGS) entry which is preliminary data.</text>
</comment>
<reference evidence="8 9" key="1">
    <citation type="submission" date="2010-12" db="EMBL/GenBank/DDBJ databases">
        <title>The Genome Sequence of Coprobacillus sp. strain 29_1.</title>
        <authorList>
            <consortium name="The Broad Institute Genome Sequencing Platform"/>
            <person name="Earl A."/>
            <person name="Ward D."/>
            <person name="Feldgarden M."/>
            <person name="Gevers D."/>
            <person name="Daigneault M."/>
            <person name="Sibley C.D."/>
            <person name="White A."/>
            <person name="Strauss J."/>
            <person name="Allen-Vercoe E."/>
            <person name="Young S.K."/>
            <person name="Zeng Q."/>
            <person name="Gargeya S."/>
            <person name="Fitzgerald M."/>
            <person name="Haas B."/>
            <person name="Abouelleil A."/>
            <person name="Alvarado L."/>
            <person name="Arachchi H.M."/>
            <person name="Berlin A."/>
            <person name="Brown A."/>
            <person name="Chapman S.B."/>
            <person name="Chen Z."/>
            <person name="Dunbar C."/>
            <person name="Freedman E."/>
            <person name="Gearin G."/>
            <person name="Gellesch M."/>
            <person name="Goldberg J."/>
            <person name="Griggs A."/>
            <person name="Gujja S."/>
            <person name="Heilman E."/>
            <person name="Heiman D."/>
            <person name="Howarth C."/>
            <person name="Larson L."/>
            <person name="Lui A."/>
            <person name="MacDonald P.J.P."/>
            <person name="Mehta T."/>
            <person name="Montmayeur A."/>
            <person name="Murphy C."/>
            <person name="Neiman D."/>
            <person name="Pearson M."/>
            <person name="Priest M."/>
            <person name="Roberts A."/>
            <person name="Saif S."/>
            <person name="Shea T."/>
            <person name="Shenoy N."/>
            <person name="Sisk P."/>
            <person name="Stolte C."/>
            <person name="Sykes S."/>
            <person name="White J."/>
            <person name="Yandava C."/>
            <person name="Nusbaum C."/>
            <person name="Birren B."/>
        </authorList>
    </citation>
    <scope>NUCLEOTIDE SEQUENCE [LARGE SCALE GENOMIC DNA]</scope>
    <source>
        <strain evidence="8 9">29_1</strain>
    </source>
</reference>
<dbReference type="RefSeq" id="WP_008787638.1">
    <property type="nucleotide sequence ID" value="NZ_AKCB01000001.1"/>
</dbReference>
<comment type="similarity">
    <text evidence="1">Belongs to the carbohydrate kinase pfkB family.</text>
</comment>
<dbReference type="STRING" id="100884.GCA_000269565_01190"/>
<gene>
    <name evidence="8" type="ORF">HMPREF9488_00522</name>
</gene>
<dbReference type="EC" id="2.7.1.144" evidence="6"/>
<evidence type="ECO:0000256" key="2">
    <source>
        <dbReference type="ARBA" id="ARBA00022679"/>
    </source>
</evidence>
<dbReference type="eggNOG" id="COG1105">
    <property type="taxonomic scope" value="Bacteria"/>
</dbReference>
<comment type="catalytic activity">
    <reaction evidence="6">
        <text>D-tagatofuranose 6-phosphate + ATP = D-tagatofuranose 1,6-bisphosphate + ADP + H(+)</text>
        <dbReference type="Rhea" id="RHEA:12420"/>
        <dbReference type="ChEBI" id="CHEBI:15378"/>
        <dbReference type="ChEBI" id="CHEBI:30616"/>
        <dbReference type="ChEBI" id="CHEBI:58694"/>
        <dbReference type="ChEBI" id="CHEBI:58695"/>
        <dbReference type="ChEBI" id="CHEBI:456216"/>
        <dbReference type="EC" id="2.7.1.144"/>
    </reaction>
</comment>
<evidence type="ECO:0000256" key="5">
    <source>
        <dbReference type="ARBA" id="ARBA00022840"/>
    </source>
</evidence>
<evidence type="ECO:0000313" key="9">
    <source>
        <dbReference type="Proteomes" id="UP000003157"/>
    </source>
</evidence>
<dbReference type="CDD" id="cd01164">
    <property type="entry name" value="FruK_PfkB_like"/>
    <property type="match status" value="1"/>
</dbReference>
<feature type="domain" description="Carbohydrate kinase PfkB" evidence="7">
    <location>
        <begin position="8"/>
        <end position="294"/>
    </location>
</feature>
<dbReference type="GO" id="GO:0005829">
    <property type="term" value="C:cytosol"/>
    <property type="evidence" value="ECO:0007669"/>
    <property type="project" value="TreeGrafter"/>
</dbReference>
<evidence type="ECO:0000256" key="6">
    <source>
        <dbReference type="PIRNR" id="PIRNR000535"/>
    </source>
</evidence>
<evidence type="ECO:0000313" key="8">
    <source>
        <dbReference type="EMBL" id="EFW06290.1"/>
    </source>
</evidence>
<dbReference type="UniPathway" id="UPA00704">
    <property type="reaction ID" value="UER00715"/>
</dbReference>
<dbReference type="GO" id="GO:0009024">
    <property type="term" value="F:tagatose-6-phosphate kinase activity"/>
    <property type="evidence" value="ECO:0007669"/>
    <property type="project" value="UniProtKB-EC"/>
</dbReference>
<dbReference type="OrthoDB" id="9801219at2"/>
<comment type="pathway">
    <text evidence="6">Carbohydrate metabolism; D-tagatose 6-phosphate degradation; D-glyceraldehyde 3-phosphate and glycerone phosphate from D-tagatose 6-phosphate: step 1/2.</text>
</comment>
<proteinExistence type="inferred from homology"/>
<dbReference type="SUPFAM" id="SSF53613">
    <property type="entry name" value="Ribokinase-like"/>
    <property type="match status" value="1"/>
</dbReference>
<dbReference type="InterPro" id="IPR022463">
    <property type="entry name" value="1-PFruKinase"/>
</dbReference>
<keyword evidence="3 6" id="KW-0547">Nucleotide-binding</keyword>
<dbReference type="HOGENOM" id="CLU_050013_5_0_9"/>
<dbReference type="GO" id="GO:0016052">
    <property type="term" value="P:carbohydrate catabolic process"/>
    <property type="evidence" value="ECO:0007669"/>
    <property type="project" value="UniProtKB-ARBA"/>
</dbReference>
<dbReference type="PANTHER" id="PTHR46566">
    <property type="entry name" value="1-PHOSPHOFRUCTOKINASE-RELATED"/>
    <property type="match status" value="1"/>
</dbReference>
<dbReference type="GO" id="GO:0044281">
    <property type="term" value="P:small molecule metabolic process"/>
    <property type="evidence" value="ECO:0007669"/>
    <property type="project" value="UniProtKB-ARBA"/>
</dbReference>
<organism evidence="8 9">
    <name type="scientific">Coprobacillus cateniformis</name>
    <dbReference type="NCBI Taxonomy" id="100884"/>
    <lineage>
        <taxon>Bacteria</taxon>
        <taxon>Bacillati</taxon>
        <taxon>Bacillota</taxon>
        <taxon>Erysipelotrichia</taxon>
        <taxon>Erysipelotrichales</taxon>
        <taxon>Coprobacillaceae</taxon>
        <taxon>Coprobacillus</taxon>
    </lineage>
</organism>
<dbReference type="GO" id="GO:0008662">
    <property type="term" value="F:1-phosphofructokinase activity"/>
    <property type="evidence" value="ECO:0007669"/>
    <property type="project" value="InterPro"/>
</dbReference>
<sequence length="317" mass="34610">MITTVTLNASIDKAYYMDEAICNGEVMRVSRCRNSAGGKGLNVARVIKLCHEDVLATGLVGGYNGQYLESLLSTDGIAYQFGHVSGETRSCINILDPQYGSTEYLEPGCVITPEEEKCFIELFQDIIKKSDIVTISGSVPKGLPCNIYQRLIQMIKNEHKKVILDSSGESLKEGLLAKPTMVKPNKNEMENLFGIEINTVEEVIQYAQEIAKMGIQYVVVSLGADGAVLVMKDQVLRARPPVIKPVNTVGCGDSMVAAFAVALQRKYTPKEALAFAIAIATANALSPETGSFEETQCLEILQQVKVKECEKGEYVCH</sequence>
<dbReference type="NCBIfam" id="TIGR03168">
    <property type="entry name" value="1-PFK"/>
    <property type="match status" value="1"/>
</dbReference>
<keyword evidence="9" id="KW-1185">Reference proteome</keyword>
<dbReference type="FunFam" id="3.40.1190.20:FF:000001">
    <property type="entry name" value="Phosphofructokinase"/>
    <property type="match status" value="1"/>
</dbReference>
<dbReference type="InterPro" id="IPR011611">
    <property type="entry name" value="PfkB_dom"/>
</dbReference>
<dbReference type="AlphaFoldDB" id="E7G6Y4"/>
<dbReference type="GO" id="GO:2001059">
    <property type="term" value="P:D-tagatose 6-phosphate catabolic process"/>
    <property type="evidence" value="ECO:0007669"/>
    <property type="project" value="UniProtKB-UniPathway"/>
</dbReference>
<evidence type="ECO:0000256" key="4">
    <source>
        <dbReference type="ARBA" id="ARBA00022777"/>
    </source>
</evidence>
<dbReference type="PANTHER" id="PTHR46566:SF2">
    <property type="entry name" value="ATP-DEPENDENT 6-PHOSPHOFRUCTOKINASE ISOZYME 2"/>
    <property type="match status" value="1"/>
</dbReference>
<dbReference type="PIRSF" id="PIRSF000535">
    <property type="entry name" value="1PFK/6PFK/LacC"/>
    <property type="match status" value="1"/>
</dbReference>
<keyword evidence="5 6" id="KW-0067">ATP-binding</keyword>
<evidence type="ECO:0000256" key="3">
    <source>
        <dbReference type="ARBA" id="ARBA00022741"/>
    </source>
</evidence>
<keyword evidence="2 6" id="KW-0808">Transferase</keyword>
<accession>E7G6Y4</accession>
<dbReference type="GeneID" id="78229071"/>
<keyword evidence="6" id="KW-0423">Lactose metabolism</keyword>
<dbReference type="GO" id="GO:0005524">
    <property type="term" value="F:ATP binding"/>
    <property type="evidence" value="ECO:0007669"/>
    <property type="project" value="UniProtKB-KW"/>
</dbReference>